<dbReference type="InterPro" id="IPR023827">
    <property type="entry name" value="Peptidase_S8_Asp-AS"/>
</dbReference>
<feature type="active site" description="Charge relay system" evidence="7">
    <location>
        <position position="423"/>
    </location>
</feature>
<evidence type="ECO:0000259" key="9">
    <source>
        <dbReference type="Pfam" id="PF00082"/>
    </source>
</evidence>
<keyword evidence="3 7" id="KW-0645">Protease</keyword>
<dbReference type="Pfam" id="PF00082">
    <property type="entry name" value="Peptidase_S8"/>
    <property type="match status" value="1"/>
</dbReference>
<reference evidence="12" key="1">
    <citation type="submission" date="2023-07" db="EMBL/GenBank/DDBJ databases">
        <title>30 novel species of actinomycetes from the DSMZ collection.</title>
        <authorList>
            <person name="Nouioui I."/>
        </authorList>
    </citation>
    <scope>NUCLEOTIDE SEQUENCE [LARGE SCALE GENOMIC DNA]</scope>
    <source>
        <strain evidence="12">DSM 41699</strain>
    </source>
</reference>
<evidence type="ECO:0000256" key="3">
    <source>
        <dbReference type="ARBA" id="ARBA00022670"/>
    </source>
</evidence>
<dbReference type="PIRSF" id="PIRSF037852">
    <property type="entry name" value="Subtilisin_rel_SAV5721"/>
    <property type="match status" value="1"/>
</dbReference>
<evidence type="ECO:0000256" key="8">
    <source>
        <dbReference type="RuleBase" id="RU003355"/>
    </source>
</evidence>
<feature type="domain" description="Peptidase S8/S53" evidence="9">
    <location>
        <begin position="210"/>
        <end position="460"/>
    </location>
</feature>
<organism evidence="11 12">
    <name type="scientific">Streptomyces gibsoniae</name>
    <dbReference type="NCBI Taxonomy" id="3075529"/>
    <lineage>
        <taxon>Bacteria</taxon>
        <taxon>Bacillati</taxon>
        <taxon>Actinomycetota</taxon>
        <taxon>Actinomycetes</taxon>
        <taxon>Kitasatosporales</taxon>
        <taxon>Streptomycetaceae</taxon>
        <taxon>Streptomyces</taxon>
    </lineage>
</organism>
<keyword evidence="4" id="KW-0732">Signal</keyword>
<gene>
    <name evidence="11" type="ORF">RM764_44390</name>
</gene>
<dbReference type="EMBL" id="JAVREY010000139">
    <property type="protein sequence ID" value="MDT0469892.1"/>
    <property type="molecule type" value="Genomic_DNA"/>
</dbReference>
<dbReference type="PROSITE" id="PS00138">
    <property type="entry name" value="SUBTILASE_SER"/>
    <property type="match status" value="1"/>
</dbReference>
<dbReference type="InterPro" id="IPR022398">
    <property type="entry name" value="Peptidase_S8_His-AS"/>
</dbReference>
<dbReference type="PROSITE" id="PS00137">
    <property type="entry name" value="SUBTILASE_HIS"/>
    <property type="match status" value="1"/>
</dbReference>
<keyword evidence="6 7" id="KW-0720">Serine protease</keyword>
<dbReference type="InterPro" id="IPR017296">
    <property type="entry name" value="Peptidase_S8A_SAM-P45"/>
</dbReference>
<evidence type="ECO:0000313" key="11">
    <source>
        <dbReference type="EMBL" id="MDT0469892.1"/>
    </source>
</evidence>
<dbReference type="Gene3D" id="3.40.50.200">
    <property type="entry name" value="Peptidase S8/S53 domain"/>
    <property type="match status" value="1"/>
</dbReference>
<dbReference type="SUPFAM" id="SSF52743">
    <property type="entry name" value="Subtilisin-like"/>
    <property type="match status" value="1"/>
</dbReference>
<keyword evidence="2" id="KW-0964">Secreted</keyword>
<sequence length="1223" mass="129011">MASPRADTPDRPLTGIALHQPTSRTVTLVTGDKVTVNTAADGRVTRAVQGANGALTGFVTYKVGKDTYVYPDSALPYIAAGKLDRELFNVTQLLADGYDDEHSSALPLIVTYTDAAARARTQAVPAGATKALALSSIQGAALSESRSKADDFWTALTGGTAPATGRSAGAKPQLRGGIAKVWLDGKVKADLADTTAQIGAPQVWASGDTGQGVDVAVLDTGIDTQHPDLVGQVSASASFVPDQDIEDRLGHGTHVASTIAGTGAASDGKEKGVAPGARLHIGKVLSNEGSGQESWIIAGMQWAARDQHAKIISMSLGGGPSDGHDPMSEAVDELSAETGALFTIAAGNAGEHSVSTPSVADAALSVGAVDGSDQLAYFSSTGPRQGDAGLKPELTAPGVDVLAARSQYAEDGEGYYQTLSGTSMATPHVAGAAALLAEAHPDWTGQQLKDALVSTTKATPQYTPYEGGSGRLDVAAAVKGTVFATGSVFGGYRDGKEPAGDKSEKEVTYTNTGDAPVTLDLALQAPGAAAGAFSLSAPQVTVPAHGSSKVTLTTSFDLVKEDTPTSGQILATDASGSLLAHTIIGAYNQAPRYALTLNGKDRSGRPMGGEVYVFGDKVFLPLQLDDSGTGTVNLPAGKYFVSLESDVQGTHGPHSMGKALLTAPEVVVDQDTTVNLDASKAKQVSVVTPQETTPAETRIGLYRGFDNGSSLTMTRWPNPTYDNALYDSIWALPSKPVTTGTFESGFNWRQTEPALTVASRARTFDDMIVERGRIPLKEGTRQYEAVYAGEGGAADYVGLDARGKVVVVRRSDAVDQAEQAETAAKAGASVLLVVNDGDGRLDPWDDFPWSDTEHLPPLTVATLTADEGDELIAQIKQGRWTALEVTSHPTTDYLYDISRDATGIPADLTYRPQRRDLARVNVSFRNNRPAKGTEFRSAVWLGDYGYNMLPTPTQAERTDWVSSDTDWAQSAQVNQQLQISSDSLTRYPAGTTSHVEYFGPIQRPRMNGSYRPVRLGNAVYVEVPGWGDSVPGHVGTTFNNVGVENKVKMYQGDTLLRASDTDTLGSYRFPLILAPEKLRYRLVSENARGTWANDYSTTTRTEWGFTSQQGAAGVFETLPLIQLDYAVEGVDASGKAHRRTGITVTPSHLPGAPGSDTIKTVSLDISYDDGATWQHATLTRTDQGWSTELNAPAHARFVTLRTSAGDTEGNTVTQSITRAFGLK</sequence>
<evidence type="ECO:0000313" key="12">
    <source>
        <dbReference type="Proteomes" id="UP001183809"/>
    </source>
</evidence>
<feature type="active site" description="Charge relay system" evidence="7">
    <location>
        <position position="219"/>
    </location>
</feature>
<dbReference type="RefSeq" id="WP_311701309.1">
    <property type="nucleotide sequence ID" value="NZ_JAVREY010000139.1"/>
</dbReference>
<evidence type="ECO:0000259" key="10">
    <source>
        <dbReference type="Pfam" id="PF02225"/>
    </source>
</evidence>
<dbReference type="Gene3D" id="3.50.30.30">
    <property type="match status" value="1"/>
</dbReference>
<keyword evidence="12" id="KW-1185">Reference proteome</keyword>
<name>A0ABU2U9I3_9ACTN</name>
<evidence type="ECO:0000256" key="4">
    <source>
        <dbReference type="ARBA" id="ARBA00022729"/>
    </source>
</evidence>
<comment type="caution">
    <text evidence="11">The sequence shown here is derived from an EMBL/GenBank/DDBJ whole genome shotgun (WGS) entry which is preliminary data.</text>
</comment>
<dbReference type="InterPro" id="IPR003137">
    <property type="entry name" value="PA_domain"/>
</dbReference>
<dbReference type="InterPro" id="IPR036852">
    <property type="entry name" value="Peptidase_S8/S53_dom_sf"/>
</dbReference>
<dbReference type="Proteomes" id="UP001183809">
    <property type="component" value="Unassembled WGS sequence"/>
</dbReference>
<evidence type="ECO:0000256" key="7">
    <source>
        <dbReference type="PROSITE-ProRule" id="PRU01240"/>
    </source>
</evidence>
<comment type="similarity">
    <text evidence="1 7 8">Belongs to the peptidase S8 family.</text>
</comment>
<dbReference type="InterPro" id="IPR000209">
    <property type="entry name" value="Peptidase_S8/S53_dom"/>
</dbReference>
<dbReference type="InterPro" id="IPR046450">
    <property type="entry name" value="PA_dom_sf"/>
</dbReference>
<dbReference type="InterPro" id="IPR051048">
    <property type="entry name" value="Peptidase_S8/S53_subtilisin"/>
</dbReference>
<evidence type="ECO:0000256" key="1">
    <source>
        <dbReference type="ARBA" id="ARBA00011073"/>
    </source>
</evidence>
<feature type="domain" description="PA" evidence="10">
    <location>
        <begin position="785"/>
        <end position="845"/>
    </location>
</feature>
<dbReference type="PANTHER" id="PTHR43399">
    <property type="entry name" value="SUBTILISIN-RELATED"/>
    <property type="match status" value="1"/>
</dbReference>
<proteinExistence type="inferred from homology"/>
<dbReference type="InterPro" id="IPR023828">
    <property type="entry name" value="Peptidase_S8_Ser-AS"/>
</dbReference>
<dbReference type="SUPFAM" id="SSF52025">
    <property type="entry name" value="PA domain"/>
    <property type="match status" value="1"/>
</dbReference>
<dbReference type="PROSITE" id="PS00136">
    <property type="entry name" value="SUBTILASE_ASP"/>
    <property type="match status" value="1"/>
</dbReference>
<dbReference type="PANTHER" id="PTHR43399:SF4">
    <property type="entry name" value="CELL WALL-ASSOCIATED PROTEASE"/>
    <property type="match status" value="1"/>
</dbReference>
<keyword evidence="5 7" id="KW-0378">Hydrolase</keyword>
<dbReference type="InterPro" id="IPR015500">
    <property type="entry name" value="Peptidase_S8_subtilisin-rel"/>
</dbReference>
<dbReference type="PRINTS" id="PR00723">
    <property type="entry name" value="SUBTILISIN"/>
</dbReference>
<evidence type="ECO:0000256" key="6">
    <source>
        <dbReference type="ARBA" id="ARBA00022825"/>
    </source>
</evidence>
<evidence type="ECO:0000256" key="2">
    <source>
        <dbReference type="ARBA" id="ARBA00022525"/>
    </source>
</evidence>
<feature type="active site" description="Charge relay system" evidence="7">
    <location>
        <position position="251"/>
    </location>
</feature>
<dbReference type="Pfam" id="PF02225">
    <property type="entry name" value="PA"/>
    <property type="match status" value="1"/>
</dbReference>
<dbReference type="PROSITE" id="PS51892">
    <property type="entry name" value="SUBTILASE"/>
    <property type="match status" value="1"/>
</dbReference>
<protein>
    <submittedName>
        <fullName evidence="11">S8 family serine peptidase</fullName>
    </submittedName>
</protein>
<accession>A0ABU2U9I3</accession>
<evidence type="ECO:0000256" key="5">
    <source>
        <dbReference type="ARBA" id="ARBA00022801"/>
    </source>
</evidence>